<evidence type="ECO:0000313" key="2">
    <source>
        <dbReference type="Proteomes" id="UP001197974"/>
    </source>
</evidence>
<gene>
    <name evidence="1" type="ORF">LC087_12700</name>
</gene>
<accession>A0ABY9JTU8</accession>
<evidence type="ECO:0000313" key="1">
    <source>
        <dbReference type="EMBL" id="WLR41718.1"/>
    </source>
</evidence>
<name>A0ABY9JTU8_9BACI</name>
<dbReference type="RefSeq" id="WP_226541422.1">
    <property type="nucleotide sequence ID" value="NZ_CP129013.1"/>
</dbReference>
<dbReference type="EMBL" id="CP129013">
    <property type="protein sequence ID" value="WLR41718.1"/>
    <property type="molecule type" value="Genomic_DNA"/>
</dbReference>
<keyword evidence="2" id="KW-1185">Reference proteome</keyword>
<dbReference type="Proteomes" id="UP001197974">
    <property type="component" value="Chromosome"/>
</dbReference>
<reference evidence="1 2" key="1">
    <citation type="submission" date="2023-06" db="EMBL/GenBank/DDBJ databases">
        <title>Five Gram-positive bacteria isolated from mangrove sediments in Shenzhen, Guangdong, China.</title>
        <authorList>
            <person name="Yu S."/>
            <person name="Zheng W."/>
            <person name="Huang Y."/>
        </authorList>
    </citation>
    <scope>NUCLEOTIDE SEQUENCE [LARGE SCALE GENOMIC DNA]</scope>
    <source>
        <strain evidence="1 2">SaN35-3</strain>
    </source>
</reference>
<sequence length="169" mass="19509">MLKLSYVTEPVREHLEIDQFIPINVTWHTDRPKGNGNLYWRATDKTSLLEIGIEPNDGLINSITLTIIQDVRNEIKENIGDDIRIQQGLPAFNISGWPKKRFEDEIIKVKVGYSNNVLHIFFSDNFKVNLIITNDRVSFGFDEQNNLCLIVIDNLNEIENKILRDSLSI</sequence>
<organism evidence="1 2">
    <name type="scientific">Bacillus carboniphilus</name>
    <dbReference type="NCBI Taxonomy" id="86663"/>
    <lineage>
        <taxon>Bacteria</taxon>
        <taxon>Bacillati</taxon>
        <taxon>Bacillota</taxon>
        <taxon>Bacilli</taxon>
        <taxon>Bacillales</taxon>
        <taxon>Bacillaceae</taxon>
        <taxon>Bacillus</taxon>
    </lineage>
</organism>
<proteinExistence type="predicted"/>
<protein>
    <submittedName>
        <fullName evidence="1">Uncharacterized protein</fullName>
    </submittedName>
</protein>